<dbReference type="Pfam" id="PF00702">
    <property type="entry name" value="Hydrolase"/>
    <property type="match status" value="1"/>
</dbReference>
<keyword evidence="1" id="KW-0378">Hydrolase</keyword>
<dbReference type="Gene3D" id="3.40.50.1000">
    <property type="entry name" value="HAD superfamily/HAD-like"/>
    <property type="match status" value="1"/>
</dbReference>
<dbReference type="GO" id="GO:0016787">
    <property type="term" value="F:hydrolase activity"/>
    <property type="evidence" value="ECO:0007669"/>
    <property type="project" value="UniProtKB-KW"/>
</dbReference>
<dbReference type="InterPro" id="IPR023198">
    <property type="entry name" value="PGP-like_dom2"/>
</dbReference>
<dbReference type="InterPro" id="IPR006439">
    <property type="entry name" value="HAD-SF_hydro_IA"/>
</dbReference>
<dbReference type="Gene3D" id="1.10.150.240">
    <property type="entry name" value="Putative phosphatase, domain 2"/>
    <property type="match status" value="1"/>
</dbReference>
<dbReference type="NCBIfam" id="TIGR01509">
    <property type="entry name" value="HAD-SF-IA-v3"/>
    <property type="match status" value="1"/>
</dbReference>
<organism evidence="1 2">
    <name type="scientific">Phnomibacter ginsenosidimutans</name>
    <dbReference type="NCBI Taxonomy" id="2676868"/>
    <lineage>
        <taxon>Bacteria</taxon>
        <taxon>Pseudomonadati</taxon>
        <taxon>Bacteroidota</taxon>
        <taxon>Chitinophagia</taxon>
        <taxon>Chitinophagales</taxon>
        <taxon>Chitinophagaceae</taxon>
        <taxon>Phnomibacter</taxon>
    </lineage>
</organism>
<dbReference type="SFLD" id="SFLDS00003">
    <property type="entry name" value="Haloacid_Dehalogenase"/>
    <property type="match status" value="1"/>
</dbReference>
<gene>
    <name evidence="1" type="ORF">GLV81_00890</name>
</gene>
<evidence type="ECO:0000313" key="1">
    <source>
        <dbReference type="EMBL" id="QGW26847.1"/>
    </source>
</evidence>
<dbReference type="AlphaFoldDB" id="A0A6I6G492"/>
<dbReference type="SUPFAM" id="SSF56784">
    <property type="entry name" value="HAD-like"/>
    <property type="match status" value="1"/>
</dbReference>
<evidence type="ECO:0000313" key="2">
    <source>
        <dbReference type="Proteomes" id="UP000426027"/>
    </source>
</evidence>
<proteinExistence type="predicted"/>
<reference evidence="1 2" key="1">
    <citation type="submission" date="2019-11" db="EMBL/GenBank/DDBJ databases">
        <authorList>
            <person name="Im W.T."/>
        </authorList>
    </citation>
    <scope>NUCLEOTIDE SEQUENCE [LARGE SCALE GENOMIC DNA]</scope>
    <source>
        <strain evidence="1 2">SB-02</strain>
    </source>
</reference>
<protein>
    <submittedName>
        <fullName evidence="1">HAD-IA family hydrolase</fullName>
    </submittedName>
</protein>
<dbReference type="InterPro" id="IPR023214">
    <property type="entry name" value="HAD_sf"/>
</dbReference>
<accession>A0A6I6G492</accession>
<name>A0A6I6G492_9BACT</name>
<dbReference type="InterPro" id="IPR036412">
    <property type="entry name" value="HAD-like_sf"/>
</dbReference>
<dbReference type="KEGG" id="fls:GLV81_00890"/>
<dbReference type="CDD" id="cd02603">
    <property type="entry name" value="HAD_sEH-N_like"/>
    <property type="match status" value="1"/>
</dbReference>
<dbReference type="EMBL" id="CP046566">
    <property type="protein sequence ID" value="QGW26847.1"/>
    <property type="molecule type" value="Genomic_DNA"/>
</dbReference>
<dbReference type="PANTHER" id="PTHR43611:SF3">
    <property type="entry name" value="FLAVIN MONONUCLEOTIDE HYDROLASE 1, CHLOROPLATIC"/>
    <property type="match status" value="1"/>
</dbReference>
<dbReference type="Proteomes" id="UP000426027">
    <property type="component" value="Chromosome"/>
</dbReference>
<sequence length="224" mass="25221">MLLQSLNCCRGYFRTKENNMAVRNIIFDLGGVFIDIHYHKTRDAFMALGVADFDALFQQSYSNPLFAQLEQGELSPEDFYDAFRAETGLNVSNAQIRDAWNAMLGDFRPQSVAVLPALKQSHAIFLLSNTNQIHHEAFTSQYQQTFGHDFDEHFHVAHYSHILGLRKPHVTCYEAVLQQHGLHAAATLFIDDTPKNIAGAEAAGLQTLLLSPGLLLEEELPKYL</sequence>
<dbReference type="PANTHER" id="PTHR43611">
    <property type="entry name" value="ALPHA-D-GLUCOSE 1-PHOSPHATE PHOSPHATASE"/>
    <property type="match status" value="1"/>
</dbReference>
<dbReference type="SFLD" id="SFLDG01129">
    <property type="entry name" value="C1.5:_HAD__Beta-PGM__Phosphata"/>
    <property type="match status" value="1"/>
</dbReference>
<keyword evidence="2" id="KW-1185">Reference proteome</keyword>